<keyword evidence="2" id="KW-1185">Reference proteome</keyword>
<dbReference type="Gene3D" id="3.30.60.140">
    <property type="match status" value="1"/>
</dbReference>
<reference evidence="1 2" key="1">
    <citation type="submission" date="2017-08" db="EMBL/GenBank/DDBJ databases">
        <title>Genomes of Fischerella (Mastigocladus) sp. strains.</title>
        <authorList>
            <person name="Miller S.R."/>
        </authorList>
    </citation>
    <scope>NUCLEOTIDE SEQUENCE [LARGE SCALE GENOMIC DNA]</scope>
    <source>
        <strain evidence="1 2">CCMEE 5323</strain>
    </source>
</reference>
<dbReference type="Proteomes" id="UP000235036">
    <property type="component" value="Unassembled WGS sequence"/>
</dbReference>
<comment type="caution">
    <text evidence="1">The sequence shown here is derived from an EMBL/GenBank/DDBJ whole genome shotgun (WGS) entry which is preliminary data.</text>
</comment>
<dbReference type="RefSeq" id="WP_016868430.1">
    <property type="nucleotide sequence ID" value="NZ_CAWNVR010000638.1"/>
</dbReference>
<sequence>MIKTSDQWGTPWHNATVFDGKEYRLMKRSQIESIGGLLVYEKGRPSHYVLSRPLQVSDIYSLEEAA</sequence>
<gene>
    <name evidence="1" type="ORF">CEN44_22065</name>
</gene>
<name>A0A2N6JXZ7_FISMU</name>
<accession>A0A2N6JXZ7</accession>
<evidence type="ECO:0000313" key="2">
    <source>
        <dbReference type="Proteomes" id="UP000235036"/>
    </source>
</evidence>
<proteinExistence type="predicted"/>
<organism evidence="1 2">
    <name type="scientific">Fischerella muscicola CCMEE 5323</name>
    <dbReference type="NCBI Taxonomy" id="2019572"/>
    <lineage>
        <taxon>Bacteria</taxon>
        <taxon>Bacillati</taxon>
        <taxon>Cyanobacteriota</taxon>
        <taxon>Cyanophyceae</taxon>
        <taxon>Nostocales</taxon>
        <taxon>Hapalosiphonaceae</taxon>
        <taxon>Fischerella</taxon>
    </lineage>
</organism>
<dbReference type="AlphaFoldDB" id="A0A2N6JXZ7"/>
<dbReference type="EMBL" id="NRQW01000514">
    <property type="protein sequence ID" value="PLZ85571.1"/>
    <property type="molecule type" value="Genomic_DNA"/>
</dbReference>
<evidence type="ECO:0000313" key="1">
    <source>
        <dbReference type="EMBL" id="PLZ85571.1"/>
    </source>
</evidence>
<protein>
    <submittedName>
        <fullName evidence="1">Uncharacterized protein</fullName>
    </submittedName>
</protein>